<accession>A0ABQ6LIA1</accession>
<evidence type="ECO:0000313" key="2">
    <source>
        <dbReference type="EMBL" id="GMG82166.1"/>
    </source>
</evidence>
<keyword evidence="1" id="KW-0812">Transmembrane</keyword>
<dbReference type="Pfam" id="PF07332">
    <property type="entry name" value="Phage_holin_3_6"/>
    <property type="match status" value="1"/>
</dbReference>
<organism evidence="2 3">
    <name type="scientific">Paralimibaculum aggregatum</name>
    <dbReference type="NCBI Taxonomy" id="3036245"/>
    <lineage>
        <taxon>Bacteria</taxon>
        <taxon>Pseudomonadati</taxon>
        <taxon>Pseudomonadota</taxon>
        <taxon>Alphaproteobacteria</taxon>
        <taxon>Rhodobacterales</taxon>
        <taxon>Paracoccaceae</taxon>
        <taxon>Paralimibaculum</taxon>
    </lineage>
</organism>
<keyword evidence="3" id="KW-1185">Reference proteome</keyword>
<comment type="caution">
    <text evidence="2">The sequence shown here is derived from an EMBL/GenBank/DDBJ whole genome shotgun (WGS) entry which is preliminary data.</text>
</comment>
<feature type="transmembrane region" description="Helical" evidence="1">
    <location>
        <begin position="30"/>
        <end position="56"/>
    </location>
</feature>
<evidence type="ECO:0000256" key="1">
    <source>
        <dbReference type="SAM" id="Phobius"/>
    </source>
</evidence>
<protein>
    <recommendedName>
        <fullName evidence="4">Phage holin family protein</fullName>
    </recommendedName>
</protein>
<keyword evidence="1" id="KW-1133">Transmembrane helix</keyword>
<dbReference type="EMBL" id="BSYI01000008">
    <property type="protein sequence ID" value="GMG82166.1"/>
    <property type="molecule type" value="Genomic_DNA"/>
</dbReference>
<dbReference type="RefSeq" id="WP_285670924.1">
    <property type="nucleotide sequence ID" value="NZ_BSYI01000008.1"/>
</dbReference>
<evidence type="ECO:0008006" key="4">
    <source>
        <dbReference type="Google" id="ProtNLM"/>
    </source>
</evidence>
<proteinExistence type="predicted"/>
<feature type="transmembrane region" description="Helical" evidence="1">
    <location>
        <begin position="63"/>
        <end position="87"/>
    </location>
</feature>
<sequence>MRRSAALAADLARQAEYRARLRAEHGLQRWALAATAGVLAFGALVFASVGLVLLLGPVMGVGLAALLVAVLWLLAAVGVLIALLQAWRRKEPSMLPDDAPDRIVTALGADLGANAPLVTLAAFVAGILAGRQR</sequence>
<dbReference type="Proteomes" id="UP001239909">
    <property type="component" value="Unassembled WGS sequence"/>
</dbReference>
<keyword evidence="1" id="KW-0472">Membrane</keyword>
<dbReference type="InterPro" id="IPR009937">
    <property type="entry name" value="Phage_holin_3_6"/>
</dbReference>
<name>A0ABQ6LIA1_9RHOB</name>
<reference evidence="2 3" key="1">
    <citation type="submission" date="2023-04" db="EMBL/GenBank/DDBJ databases">
        <title>Marinoamorphus aggregata gen. nov., sp. Nov., isolate from tissue of brittle star Ophioplocus japonicus.</title>
        <authorList>
            <person name="Kawano K."/>
            <person name="Sawayama S."/>
            <person name="Nakagawa S."/>
        </authorList>
    </citation>
    <scope>NUCLEOTIDE SEQUENCE [LARGE SCALE GENOMIC DNA]</scope>
    <source>
        <strain evidence="2 3">NKW23</strain>
    </source>
</reference>
<evidence type="ECO:0000313" key="3">
    <source>
        <dbReference type="Proteomes" id="UP001239909"/>
    </source>
</evidence>
<gene>
    <name evidence="2" type="ORF">LNKW23_13790</name>
</gene>